<evidence type="ECO:0000256" key="3">
    <source>
        <dbReference type="ARBA" id="ARBA00022597"/>
    </source>
</evidence>
<evidence type="ECO:0000256" key="1">
    <source>
        <dbReference type="ARBA" id="ARBA00004496"/>
    </source>
</evidence>
<proteinExistence type="predicted"/>
<sequence>MSAVPLSVLAPVAGKTVDISGVDDPVFAAGLVGPGLAILPDAELGRQVVAPVSGTIVKLHPHAFVVKVPDGRAILVHLGINTVQLDGAGFTLHVAQGDAVTQGDVLITWDPTEIERGGRSSVCPVVALGATPDVITAVDSADVTASQELFTWS</sequence>
<dbReference type="STRING" id="1814289.SAMN05216410_3271"/>
<dbReference type="SUPFAM" id="SSF51261">
    <property type="entry name" value="Duplicated hybrid motif"/>
    <property type="match status" value="1"/>
</dbReference>
<protein>
    <submittedName>
        <fullName evidence="8">PTS system, N-acetylglucosamine-specific IIA component</fullName>
    </submittedName>
</protein>
<dbReference type="EMBL" id="FMYH01000007">
    <property type="protein sequence ID" value="SDD41261.1"/>
    <property type="molecule type" value="Genomic_DNA"/>
</dbReference>
<dbReference type="PROSITE" id="PS51093">
    <property type="entry name" value="PTS_EIIA_TYPE_1"/>
    <property type="match status" value="1"/>
</dbReference>
<dbReference type="Gene3D" id="2.70.70.10">
    <property type="entry name" value="Glucose Permease (Domain IIA)"/>
    <property type="match status" value="1"/>
</dbReference>
<reference evidence="8 9" key="1">
    <citation type="submission" date="2016-09" db="EMBL/GenBank/DDBJ databases">
        <authorList>
            <person name="Capua I."/>
            <person name="De Benedictis P."/>
            <person name="Joannis T."/>
            <person name="Lombin L.H."/>
            <person name="Cattoli G."/>
        </authorList>
    </citation>
    <scope>NUCLEOTIDE SEQUENCE [LARGE SCALE GENOMIC DNA]</scope>
    <source>
        <strain evidence="8 9">ISLP-3</strain>
    </source>
</reference>
<dbReference type="NCBIfam" id="TIGR00830">
    <property type="entry name" value="PTBA"/>
    <property type="match status" value="1"/>
</dbReference>
<comment type="subcellular location">
    <subcellularLocation>
        <location evidence="1">Cytoplasm</location>
    </subcellularLocation>
</comment>
<keyword evidence="5" id="KW-0598">Phosphotransferase system</keyword>
<dbReference type="InterPro" id="IPR011055">
    <property type="entry name" value="Dup_hybrid_motif"/>
</dbReference>
<evidence type="ECO:0000256" key="2">
    <source>
        <dbReference type="ARBA" id="ARBA00022448"/>
    </source>
</evidence>
<keyword evidence="2" id="KW-0813">Transport</keyword>
<keyword evidence="4" id="KW-0808">Transferase</keyword>
<dbReference type="GO" id="GO:0005737">
    <property type="term" value="C:cytoplasm"/>
    <property type="evidence" value="ECO:0007669"/>
    <property type="project" value="UniProtKB-SubCell"/>
</dbReference>
<dbReference type="PANTHER" id="PTHR45008">
    <property type="entry name" value="PTS SYSTEM GLUCOSE-SPECIFIC EIIA COMPONENT"/>
    <property type="match status" value="1"/>
</dbReference>
<gene>
    <name evidence="8" type="ORF">SAMN05216410_3271</name>
</gene>
<dbReference type="RefSeq" id="WP_093185212.1">
    <property type="nucleotide sequence ID" value="NZ_FMYH01000007.1"/>
</dbReference>
<keyword evidence="6" id="KW-0418">Kinase</keyword>
<feature type="domain" description="PTS EIIA type-1" evidence="7">
    <location>
        <begin position="24"/>
        <end position="129"/>
    </location>
</feature>
<evidence type="ECO:0000313" key="8">
    <source>
        <dbReference type="EMBL" id="SDD41261.1"/>
    </source>
</evidence>
<evidence type="ECO:0000256" key="6">
    <source>
        <dbReference type="ARBA" id="ARBA00022777"/>
    </source>
</evidence>
<keyword evidence="3" id="KW-0762">Sugar transport</keyword>
<evidence type="ECO:0000256" key="4">
    <source>
        <dbReference type="ARBA" id="ARBA00022679"/>
    </source>
</evidence>
<keyword evidence="9" id="KW-1185">Reference proteome</keyword>
<dbReference type="OrthoDB" id="9797715at2"/>
<dbReference type="Pfam" id="PF00358">
    <property type="entry name" value="PTS_EIIA_1"/>
    <property type="match status" value="1"/>
</dbReference>
<evidence type="ECO:0000256" key="5">
    <source>
        <dbReference type="ARBA" id="ARBA00022683"/>
    </source>
</evidence>
<organism evidence="8 9">
    <name type="scientific">Sanguibacter gelidistatuariae</name>
    <dbReference type="NCBI Taxonomy" id="1814289"/>
    <lineage>
        <taxon>Bacteria</taxon>
        <taxon>Bacillati</taxon>
        <taxon>Actinomycetota</taxon>
        <taxon>Actinomycetes</taxon>
        <taxon>Micrococcales</taxon>
        <taxon>Sanguibacteraceae</taxon>
        <taxon>Sanguibacter</taxon>
    </lineage>
</organism>
<evidence type="ECO:0000259" key="7">
    <source>
        <dbReference type="PROSITE" id="PS51093"/>
    </source>
</evidence>
<dbReference type="AlphaFoldDB" id="A0A1G6UJ14"/>
<dbReference type="InterPro" id="IPR001127">
    <property type="entry name" value="PTS_EIIA_1_perm"/>
</dbReference>
<dbReference type="Proteomes" id="UP000199039">
    <property type="component" value="Unassembled WGS sequence"/>
</dbReference>
<evidence type="ECO:0000313" key="9">
    <source>
        <dbReference type="Proteomes" id="UP000199039"/>
    </source>
</evidence>
<name>A0A1G6UJ14_9MICO</name>
<accession>A0A1G6UJ14</accession>
<dbReference type="PROSITE" id="PS00371">
    <property type="entry name" value="PTS_EIIA_TYPE_1_HIS"/>
    <property type="match status" value="1"/>
</dbReference>
<dbReference type="PANTHER" id="PTHR45008:SF1">
    <property type="entry name" value="PTS SYSTEM GLUCOSE-SPECIFIC EIIA COMPONENT"/>
    <property type="match status" value="1"/>
</dbReference>
<dbReference type="GO" id="GO:0009401">
    <property type="term" value="P:phosphoenolpyruvate-dependent sugar phosphotransferase system"/>
    <property type="evidence" value="ECO:0007669"/>
    <property type="project" value="UniProtKB-KW"/>
</dbReference>
<dbReference type="InterPro" id="IPR050890">
    <property type="entry name" value="PTS_EIIA_component"/>
</dbReference>
<dbReference type="GO" id="GO:0016301">
    <property type="term" value="F:kinase activity"/>
    <property type="evidence" value="ECO:0007669"/>
    <property type="project" value="UniProtKB-KW"/>
</dbReference>